<keyword evidence="1" id="KW-0472">Membrane</keyword>
<dbReference type="EMBL" id="LT605205">
    <property type="protein sequence ID" value="SCD19150.1"/>
    <property type="molecule type" value="Genomic_DNA"/>
</dbReference>
<dbReference type="KEGG" id="psac:PSM36_0316"/>
<dbReference type="Gene3D" id="2.60.40.2750">
    <property type="match status" value="1"/>
</dbReference>
<gene>
    <name evidence="2" type="ORF">PSM36_0316</name>
</gene>
<protein>
    <recommendedName>
        <fullName evidence="4">Heparin/heparan-sulfate lyase</fullName>
    </recommendedName>
</protein>
<dbReference type="AlphaFoldDB" id="A0A1R3SVZ9"/>
<accession>A0A1R3SVZ9</accession>
<keyword evidence="1" id="KW-0812">Transmembrane</keyword>
<evidence type="ECO:0000256" key="1">
    <source>
        <dbReference type="SAM" id="Phobius"/>
    </source>
</evidence>
<sequence length="915" mass="105789">MKVIISFYLLFLNIFGFYMAAYSSTMQDDNSKSISVKFEAESSIINPQYMEVVNDNRLSQYKGIALKEKASSAIKGERTDPDLFFEITLPQGRYILRTHTFTDCEGAELMKKATSKFESLYTRIQIDNERPTQRVIYVPWDVRTQTLGIFYFKGDKQSLKLWLPKGVRLDYIQIQSYTPPPIPDRVADYIPPYTPPPGRPRLWLNNQSLDIIKERLNKGENKVYWEKLSNKALTPYNIEYEYNKEITYDPELETTARYKAFYYLMTNDKVIGEEAIKLMTGYLSRVEFGNLLDITREIGRAIYSASLVYDWCYELMSTNDRKILFENLIRLAEEMEIGWPPFKQSVLTGHGSEAQIHRDLLAMSIAIYDEAPMPYKYCSYRILEELVPMRNWQYQSPRHNQGVNYGAYRSQWDIHAAWLFYRMAGKEVFDKNLKRFPYYWLYMRLPNGQMLRDGDGFNTGKPEEFYYWKSPETLFLFYTYANDSKLKGEFMRQGGAINDPMLFLLLNDPDLKADENLKDLPLSIDFGPILGSMIARTGWNIGMESDDVVAEIKGGGYHFGNHQHSDAGSLQLFYRGFQVADLGVYGFYGTPYDMNFNKRSISHSMMLAVDPDEFFDNRVTSNDGGTRFNQRHPDSPEVAMNDPWFNNGTVISTDFGPSSKTPRFSYFSVNLKNAYSDKIEDYTRQFCFVNLENDTIPALIVLMDKMITANPNFKKYWQINSHTKPVISNGRFVLENRMRERVGKTYVQLLTPKSGTYSVELLSGRDANSSFGTKYEIPSREMTRNLPETNGHRFMVSPLKPQKSDHFLASFQVVAGDQKPIDISCTETNDNYFLSFEDYLLAINKETELTDSPFPMVVPECGHPTQQVVIMGLKEGLWNISNDPGSVNFDVEVLPDKNTIYFQMTSGTYKITPRK</sequence>
<dbReference type="Gene3D" id="1.50.10.100">
    <property type="entry name" value="Chondroitin AC/alginate lyase"/>
    <property type="match status" value="1"/>
</dbReference>
<proteinExistence type="predicted"/>
<dbReference type="Gene3D" id="2.70.98.70">
    <property type="match status" value="1"/>
</dbReference>
<dbReference type="RefSeq" id="WP_076928493.1">
    <property type="nucleotide sequence ID" value="NZ_LT605205.1"/>
</dbReference>
<keyword evidence="3" id="KW-1185">Reference proteome</keyword>
<evidence type="ECO:0000313" key="3">
    <source>
        <dbReference type="Proteomes" id="UP000187464"/>
    </source>
</evidence>
<evidence type="ECO:0000313" key="2">
    <source>
        <dbReference type="EMBL" id="SCD19150.1"/>
    </source>
</evidence>
<feature type="transmembrane region" description="Helical" evidence="1">
    <location>
        <begin position="7"/>
        <end position="25"/>
    </location>
</feature>
<dbReference type="InterPro" id="IPR008929">
    <property type="entry name" value="Chondroitin_lyas"/>
</dbReference>
<keyword evidence="1" id="KW-1133">Transmembrane helix</keyword>
<reference evidence="2 3" key="1">
    <citation type="submission" date="2016-08" db="EMBL/GenBank/DDBJ databases">
        <authorList>
            <person name="Seilhamer J.J."/>
        </authorList>
    </citation>
    <scope>NUCLEOTIDE SEQUENCE [LARGE SCALE GENOMIC DNA]</scope>
    <source>
        <strain evidence="2">M3/6</strain>
    </source>
</reference>
<dbReference type="Proteomes" id="UP000187464">
    <property type="component" value="Chromosome I"/>
</dbReference>
<organism evidence="2 3">
    <name type="scientific">Proteiniphilum saccharofermentans</name>
    <dbReference type="NCBI Taxonomy" id="1642647"/>
    <lineage>
        <taxon>Bacteria</taxon>
        <taxon>Pseudomonadati</taxon>
        <taxon>Bacteroidota</taxon>
        <taxon>Bacteroidia</taxon>
        <taxon>Bacteroidales</taxon>
        <taxon>Dysgonomonadaceae</taxon>
        <taxon>Proteiniphilum</taxon>
    </lineage>
</organism>
<dbReference type="STRING" id="1642647.PSM36_0316"/>
<name>A0A1R3SVZ9_9BACT</name>
<evidence type="ECO:0008006" key="4">
    <source>
        <dbReference type="Google" id="ProtNLM"/>
    </source>
</evidence>